<dbReference type="GO" id="GO:0016779">
    <property type="term" value="F:nucleotidyltransferase activity"/>
    <property type="evidence" value="ECO:0007669"/>
    <property type="project" value="UniProtKB-KW"/>
</dbReference>
<dbReference type="Pfam" id="PF01743">
    <property type="entry name" value="PolyA_pol"/>
    <property type="match status" value="1"/>
</dbReference>
<keyword evidence="5" id="KW-0479">Metal-binding</keyword>
<dbReference type="InterPro" id="IPR032810">
    <property type="entry name" value="CCA-adding_enz_C"/>
</dbReference>
<evidence type="ECO:0000256" key="6">
    <source>
        <dbReference type="ARBA" id="ARBA00022741"/>
    </source>
</evidence>
<dbReference type="InterPro" id="IPR032828">
    <property type="entry name" value="PolyA_RNA-bd"/>
</dbReference>
<keyword evidence="7" id="KW-0460">Magnesium</keyword>
<keyword evidence="2 9" id="KW-0808">Transferase</keyword>
<dbReference type="Gene3D" id="1.10.3090.10">
    <property type="entry name" value="cca-adding enzyme, domain 2"/>
    <property type="match status" value="1"/>
</dbReference>
<dbReference type="CDD" id="cd05398">
    <property type="entry name" value="NT_ClassII-CCAase"/>
    <property type="match status" value="1"/>
</dbReference>
<protein>
    <submittedName>
        <fullName evidence="13">Poly(A) polymerase</fullName>
    </submittedName>
</protein>
<dbReference type="GO" id="GO:0008033">
    <property type="term" value="P:tRNA processing"/>
    <property type="evidence" value="ECO:0007669"/>
    <property type="project" value="UniProtKB-KW"/>
</dbReference>
<comment type="cofactor">
    <cofactor evidence="1">
        <name>Mg(2+)</name>
        <dbReference type="ChEBI" id="CHEBI:18420"/>
    </cofactor>
</comment>
<reference evidence="13 14" key="1">
    <citation type="submission" date="2016-10" db="EMBL/GenBank/DDBJ databases">
        <authorList>
            <person name="de Groot N.N."/>
        </authorList>
    </citation>
    <scope>NUCLEOTIDE SEQUENCE [LARGE SCALE GENOMIC DNA]</scope>
    <source>
        <strain evidence="13 14">CGMCC 1.9157</strain>
    </source>
</reference>
<dbReference type="PANTHER" id="PTHR46173:SF1">
    <property type="entry name" value="CCA TRNA NUCLEOTIDYLTRANSFERASE 1, MITOCHONDRIAL"/>
    <property type="match status" value="1"/>
</dbReference>
<dbReference type="InterPro" id="IPR043519">
    <property type="entry name" value="NT_sf"/>
</dbReference>
<sequence>MSAQDHSCGVADDPAFGWRNDPSLQTVFSLVNRDGEEVRVVGGAVRNSLLGAKVSDIDCATTAEPHTIMAWAQEAGIKAIPTGIDHGTVTLVIDGRPFELTTLRTDVETDGRHAEVAFGRDWGEDAHRRDFTMNAVYMDAEGRLYDPVGQGIKDARARHVRFIGDADRRIAEDYLRILRFFRFFSQYGERLEEGDYQACIAAQASLPTLSAERIGAEMVKLLEGPFALKALDAMHQGGMLTGLLACVPHLARFARLKQLAAQLYLKPDLNLLMTALCIDVREDAERLAKTLRLPNRNRDAMMRMAKTVRSIKTINEQVLEQLAYAHGKETARDLVLLALVRRQIAPDLTELSMLLRDIALWTVPVFPLNGRDLIDKGMKPGPKIGNHLGQLEKAWVSSGFALSKGQLLSMARSLR</sequence>
<dbReference type="InterPro" id="IPR050264">
    <property type="entry name" value="Bact_CCA-adding_enz_type3_sf"/>
</dbReference>
<dbReference type="AlphaFoldDB" id="A0A1I5HGX2"/>
<keyword evidence="4" id="KW-0548">Nucleotidyltransferase</keyword>
<evidence type="ECO:0000259" key="11">
    <source>
        <dbReference type="Pfam" id="PF12627"/>
    </source>
</evidence>
<feature type="domain" description="Poly A polymerase head" evidence="10">
    <location>
        <begin position="39"/>
        <end position="161"/>
    </location>
</feature>
<feature type="domain" description="tRNA nucleotidyltransferase/poly(A) polymerase RNA and SrmB- binding" evidence="11">
    <location>
        <begin position="197"/>
        <end position="250"/>
    </location>
</feature>
<gene>
    <name evidence="13" type="ORF">SAMN04488056_106231</name>
</gene>
<evidence type="ECO:0000256" key="2">
    <source>
        <dbReference type="ARBA" id="ARBA00022679"/>
    </source>
</evidence>
<comment type="similarity">
    <text evidence="9">Belongs to the tRNA nucleotidyltransferase/poly(A) polymerase family.</text>
</comment>
<dbReference type="SUPFAM" id="SSF81301">
    <property type="entry name" value="Nucleotidyltransferase"/>
    <property type="match status" value="1"/>
</dbReference>
<keyword evidence="3" id="KW-0819">tRNA processing</keyword>
<dbReference type="STRING" id="655353.SAMN04488056_106231"/>
<accession>A0A1I5HGX2</accession>
<proteinExistence type="inferred from homology"/>
<evidence type="ECO:0000256" key="9">
    <source>
        <dbReference type="RuleBase" id="RU003953"/>
    </source>
</evidence>
<evidence type="ECO:0000259" key="12">
    <source>
        <dbReference type="Pfam" id="PF13735"/>
    </source>
</evidence>
<evidence type="ECO:0000256" key="3">
    <source>
        <dbReference type="ARBA" id="ARBA00022694"/>
    </source>
</evidence>
<dbReference type="Gene3D" id="3.30.460.10">
    <property type="entry name" value="Beta Polymerase, domain 2"/>
    <property type="match status" value="1"/>
</dbReference>
<dbReference type="Proteomes" id="UP000199236">
    <property type="component" value="Unassembled WGS sequence"/>
</dbReference>
<dbReference type="GO" id="GO:0046872">
    <property type="term" value="F:metal ion binding"/>
    <property type="evidence" value="ECO:0007669"/>
    <property type="project" value="UniProtKB-KW"/>
</dbReference>
<evidence type="ECO:0000256" key="1">
    <source>
        <dbReference type="ARBA" id="ARBA00001946"/>
    </source>
</evidence>
<evidence type="ECO:0000313" key="14">
    <source>
        <dbReference type="Proteomes" id="UP000199236"/>
    </source>
</evidence>
<feature type="domain" description="CCA-adding enzyme C-terminal" evidence="12">
    <location>
        <begin position="274"/>
        <end position="401"/>
    </location>
</feature>
<evidence type="ECO:0000256" key="7">
    <source>
        <dbReference type="ARBA" id="ARBA00022842"/>
    </source>
</evidence>
<dbReference type="GO" id="GO:0000049">
    <property type="term" value="F:tRNA binding"/>
    <property type="evidence" value="ECO:0007669"/>
    <property type="project" value="TreeGrafter"/>
</dbReference>
<keyword evidence="8 9" id="KW-0694">RNA-binding</keyword>
<name>A0A1I5HGX2_9HYPH</name>
<evidence type="ECO:0000313" key="13">
    <source>
        <dbReference type="EMBL" id="SFO47493.1"/>
    </source>
</evidence>
<dbReference type="InterPro" id="IPR002646">
    <property type="entry name" value="PolA_pol_head_dom"/>
</dbReference>
<dbReference type="GO" id="GO:0000166">
    <property type="term" value="F:nucleotide binding"/>
    <property type="evidence" value="ECO:0007669"/>
    <property type="project" value="UniProtKB-KW"/>
</dbReference>
<dbReference type="PANTHER" id="PTHR46173">
    <property type="entry name" value="CCA TRNA NUCLEOTIDYLTRANSFERASE 1, MITOCHONDRIAL"/>
    <property type="match status" value="1"/>
</dbReference>
<dbReference type="Pfam" id="PF12627">
    <property type="entry name" value="PolyA_pol_RNAbd"/>
    <property type="match status" value="1"/>
</dbReference>
<dbReference type="SUPFAM" id="SSF81891">
    <property type="entry name" value="Poly A polymerase C-terminal region-like"/>
    <property type="match status" value="1"/>
</dbReference>
<dbReference type="EMBL" id="FOVR01000006">
    <property type="protein sequence ID" value="SFO47493.1"/>
    <property type="molecule type" value="Genomic_DNA"/>
</dbReference>
<keyword evidence="6" id="KW-0547">Nucleotide-binding</keyword>
<evidence type="ECO:0000256" key="5">
    <source>
        <dbReference type="ARBA" id="ARBA00022723"/>
    </source>
</evidence>
<evidence type="ECO:0000256" key="8">
    <source>
        <dbReference type="ARBA" id="ARBA00022884"/>
    </source>
</evidence>
<keyword evidence="14" id="KW-1185">Reference proteome</keyword>
<dbReference type="OrthoDB" id="9805698at2"/>
<evidence type="ECO:0000256" key="4">
    <source>
        <dbReference type="ARBA" id="ARBA00022695"/>
    </source>
</evidence>
<organism evidence="13 14">
    <name type="scientific">Cohaesibacter marisflavi</name>
    <dbReference type="NCBI Taxonomy" id="655353"/>
    <lineage>
        <taxon>Bacteria</taxon>
        <taxon>Pseudomonadati</taxon>
        <taxon>Pseudomonadota</taxon>
        <taxon>Alphaproteobacteria</taxon>
        <taxon>Hyphomicrobiales</taxon>
        <taxon>Cohaesibacteraceae</taxon>
    </lineage>
</organism>
<dbReference type="Pfam" id="PF13735">
    <property type="entry name" value="tRNA_NucTran2_2"/>
    <property type="match status" value="1"/>
</dbReference>
<evidence type="ECO:0000259" key="10">
    <source>
        <dbReference type="Pfam" id="PF01743"/>
    </source>
</evidence>
<dbReference type="RefSeq" id="WP_090073114.1">
    <property type="nucleotide sequence ID" value="NZ_FOVR01000006.1"/>
</dbReference>